<gene>
    <name evidence="1" type="ORF">NTEN_LOCUS5325</name>
</gene>
<evidence type="ECO:0000313" key="1">
    <source>
        <dbReference type="EMBL" id="CAA9999042.1"/>
    </source>
</evidence>
<dbReference type="Proteomes" id="UP000479000">
    <property type="component" value="Unassembled WGS sequence"/>
</dbReference>
<dbReference type="OrthoDB" id="8182982at2759"/>
<evidence type="ECO:0000313" key="2">
    <source>
        <dbReference type="Proteomes" id="UP000479000"/>
    </source>
</evidence>
<sequence>MFERLHDGQCRPFWPEEGTFGNLKLFCRIASSHLCPVMAWGNYDEWQFALERLKNFPTNRSKAERTFLMKTVAGCPHDPKKYET</sequence>
<organism evidence="1 2">
    <name type="scientific">Nesidiocoris tenuis</name>
    <dbReference type="NCBI Taxonomy" id="355587"/>
    <lineage>
        <taxon>Eukaryota</taxon>
        <taxon>Metazoa</taxon>
        <taxon>Ecdysozoa</taxon>
        <taxon>Arthropoda</taxon>
        <taxon>Hexapoda</taxon>
        <taxon>Insecta</taxon>
        <taxon>Pterygota</taxon>
        <taxon>Neoptera</taxon>
        <taxon>Paraneoptera</taxon>
        <taxon>Hemiptera</taxon>
        <taxon>Heteroptera</taxon>
        <taxon>Panheteroptera</taxon>
        <taxon>Cimicomorpha</taxon>
        <taxon>Miridae</taxon>
        <taxon>Dicyphina</taxon>
        <taxon>Nesidiocoris</taxon>
    </lineage>
</organism>
<dbReference type="EMBL" id="CADCXU010008113">
    <property type="protein sequence ID" value="CAA9999042.1"/>
    <property type="molecule type" value="Genomic_DNA"/>
</dbReference>
<feature type="non-terminal residue" evidence="1">
    <location>
        <position position="84"/>
    </location>
</feature>
<reference evidence="1 2" key="1">
    <citation type="submission" date="2020-02" db="EMBL/GenBank/DDBJ databases">
        <authorList>
            <person name="Ferguson B K."/>
        </authorList>
    </citation>
    <scope>NUCLEOTIDE SEQUENCE [LARGE SCALE GENOMIC DNA]</scope>
</reference>
<dbReference type="AlphaFoldDB" id="A0A6H5G8Y9"/>
<proteinExistence type="predicted"/>
<keyword evidence="2" id="KW-1185">Reference proteome</keyword>
<name>A0A6H5G8Y9_9HEMI</name>
<accession>A0A6H5G8Y9</accession>
<protein>
    <submittedName>
        <fullName evidence="1">Uncharacterized protein</fullName>
    </submittedName>
</protein>